<dbReference type="SUPFAM" id="SSF54001">
    <property type="entry name" value="Cysteine proteinases"/>
    <property type="match status" value="1"/>
</dbReference>
<evidence type="ECO:0000313" key="2">
    <source>
        <dbReference type="Proteomes" id="UP000824162"/>
    </source>
</evidence>
<reference evidence="1" key="1">
    <citation type="journal article" date="2021" name="PeerJ">
        <title>Extensive microbial diversity within the chicken gut microbiome revealed by metagenomics and culture.</title>
        <authorList>
            <person name="Gilroy R."/>
            <person name="Ravi A."/>
            <person name="Getino M."/>
            <person name="Pursley I."/>
            <person name="Horton D.L."/>
            <person name="Alikhan N.F."/>
            <person name="Baker D."/>
            <person name="Gharbi K."/>
            <person name="Hall N."/>
            <person name="Watson M."/>
            <person name="Adriaenssens E.M."/>
            <person name="Foster-Nyarko E."/>
            <person name="Jarju S."/>
            <person name="Secka A."/>
            <person name="Antonio M."/>
            <person name="Oren A."/>
            <person name="Chaudhuri R.R."/>
            <person name="La Ragione R."/>
            <person name="Hildebrand F."/>
            <person name="Pallen M.J."/>
        </authorList>
    </citation>
    <scope>NUCLEOTIDE SEQUENCE</scope>
    <source>
        <strain evidence="1">5790</strain>
    </source>
</reference>
<dbReference type="InterPro" id="IPR038765">
    <property type="entry name" value="Papain-like_cys_pep_sf"/>
</dbReference>
<reference evidence="1" key="2">
    <citation type="submission" date="2021-04" db="EMBL/GenBank/DDBJ databases">
        <authorList>
            <person name="Gilroy R."/>
        </authorList>
    </citation>
    <scope>NUCLEOTIDE SEQUENCE</scope>
    <source>
        <strain evidence="1">5790</strain>
    </source>
</reference>
<dbReference type="Gene3D" id="3.90.1720.10">
    <property type="entry name" value="endopeptidase domain like (from Nostoc punctiforme)"/>
    <property type="match status" value="1"/>
</dbReference>
<dbReference type="EMBL" id="DXIJ01000130">
    <property type="protein sequence ID" value="HIV86365.1"/>
    <property type="molecule type" value="Genomic_DNA"/>
</dbReference>
<sequence length="231" mass="25147">MAERTLTGFLKIALAPAHTTMYIWGGGWNAAGDGAGTDALRIGPSPKWKEFYNKQSESYDFKEHKFEHGSGLDCSGFVGWAVYNLLGGNGYVTQAQAQAGMLGSLGLGSCIKNCKKFMPGDIVSASGHVYIVIGECTDTSAVIVHSSPPGVQLCGTSTRGGNEISRAAALVRKYTAKYYPDWYKKFGSCRRGLSYFQDCTVFRWSENVLPDCDNLKSMCAEQILGLLYSRK</sequence>
<dbReference type="Proteomes" id="UP000824162">
    <property type="component" value="Unassembled WGS sequence"/>
</dbReference>
<gene>
    <name evidence="1" type="ORF">H9900_06115</name>
</gene>
<dbReference type="AlphaFoldDB" id="A0A9D1PT00"/>
<organism evidence="1 2">
    <name type="scientific">Candidatus Monoglobus merdigallinarum</name>
    <dbReference type="NCBI Taxonomy" id="2838698"/>
    <lineage>
        <taxon>Bacteria</taxon>
        <taxon>Bacillati</taxon>
        <taxon>Bacillota</taxon>
        <taxon>Clostridia</taxon>
        <taxon>Monoglobales</taxon>
        <taxon>Monoglobaceae</taxon>
        <taxon>Monoglobus</taxon>
    </lineage>
</organism>
<protein>
    <recommendedName>
        <fullName evidence="3">NlpC/P60 domain-containing protein</fullName>
    </recommendedName>
</protein>
<evidence type="ECO:0000313" key="1">
    <source>
        <dbReference type="EMBL" id="HIV86365.1"/>
    </source>
</evidence>
<proteinExistence type="predicted"/>
<accession>A0A9D1PT00</accession>
<evidence type="ECO:0008006" key="3">
    <source>
        <dbReference type="Google" id="ProtNLM"/>
    </source>
</evidence>
<comment type="caution">
    <text evidence="1">The sequence shown here is derived from an EMBL/GenBank/DDBJ whole genome shotgun (WGS) entry which is preliminary data.</text>
</comment>
<name>A0A9D1PT00_9FIRM</name>